<keyword evidence="1" id="KW-0560">Oxidoreductase</keyword>
<dbReference type="RefSeq" id="WP_161762519.1">
    <property type="nucleotide sequence ID" value="NZ_JAAATX020000007.1"/>
</dbReference>
<evidence type="ECO:0000313" key="3">
    <source>
        <dbReference type="EMBL" id="MBU9698391.1"/>
    </source>
</evidence>
<accession>A0ABS6J3Q2</accession>
<dbReference type="Gene3D" id="3.30.9.10">
    <property type="entry name" value="D-Amino Acid Oxidase, subunit A, domain 2"/>
    <property type="match status" value="1"/>
</dbReference>
<evidence type="ECO:0000256" key="1">
    <source>
        <dbReference type="ARBA" id="ARBA00023002"/>
    </source>
</evidence>
<dbReference type="EMBL" id="JAAATX020000007">
    <property type="protein sequence ID" value="MBU9698391.1"/>
    <property type="molecule type" value="Genomic_DNA"/>
</dbReference>
<dbReference type="Pfam" id="PF01266">
    <property type="entry name" value="DAO"/>
    <property type="match status" value="1"/>
</dbReference>
<comment type="caution">
    <text evidence="3">The sequence shown here is derived from an EMBL/GenBank/DDBJ whole genome shotgun (WGS) entry which is preliminary data.</text>
</comment>
<proteinExistence type="predicted"/>
<protein>
    <submittedName>
        <fullName evidence="3">FAD-binding oxidoreductase</fullName>
    </submittedName>
</protein>
<gene>
    <name evidence="3" type="ORF">GU927_011100</name>
</gene>
<dbReference type="Gene3D" id="3.50.50.60">
    <property type="entry name" value="FAD/NAD(P)-binding domain"/>
    <property type="match status" value="1"/>
</dbReference>
<organism evidence="3 4">
    <name type="scientific">Paragemmobacter amnigenus</name>
    <dbReference type="NCBI Taxonomy" id="2852097"/>
    <lineage>
        <taxon>Bacteria</taxon>
        <taxon>Pseudomonadati</taxon>
        <taxon>Pseudomonadota</taxon>
        <taxon>Alphaproteobacteria</taxon>
        <taxon>Rhodobacterales</taxon>
        <taxon>Paracoccaceae</taxon>
        <taxon>Paragemmobacter</taxon>
    </lineage>
</organism>
<keyword evidence="4" id="KW-1185">Reference proteome</keyword>
<reference evidence="3 4" key="1">
    <citation type="submission" date="2021-06" db="EMBL/GenBank/DDBJ databases">
        <title>Rhodobacteraceae bacterium strain HSP-20.</title>
        <authorList>
            <person name="Chen W.-M."/>
        </authorList>
    </citation>
    <scope>NUCLEOTIDE SEQUENCE [LARGE SCALE GENOMIC DNA]</scope>
    <source>
        <strain evidence="3 4">HSP-20</strain>
    </source>
</reference>
<name>A0ABS6J3Q2_9RHOB</name>
<evidence type="ECO:0000259" key="2">
    <source>
        <dbReference type="Pfam" id="PF01266"/>
    </source>
</evidence>
<sequence>MKADVVVIGGAVMGASVAFWLTRLQPGLDVLVVERDPTFARASTALAAAGIRQQFSNPVNVEISRFGIQFIKNFQSHLGHDVGIPDLSLRENGYLFLTRTAEGLQTLTDLAALQRDHGAATEIWTPEQTAARFPWLNTQDLTGASFGPRDEGFFDNMGLLNGFRAAARAQGARFVTGTVTGLTVESGRITGVTLGQGGHVATPVAVNAAGPRAAQILRMAGLDIAIEPRKRTVFVIDAPNARIPSAPLMIDRDYWIRPEHQQWITATVPADDGPCDADDFDPDLHLWEEVIWPALWHRAPGFDAVKVIRHWVGHYAYNVLDQNAVLGPHPALPNLYLVNGFSGHGLQQSPAVGRGLAEHILTGNWQTLDLSDLSVERMIEGRSFAEAAVV</sequence>
<dbReference type="PANTHER" id="PTHR13847:SF287">
    <property type="entry name" value="FAD-DEPENDENT OXIDOREDUCTASE DOMAIN-CONTAINING PROTEIN 1"/>
    <property type="match status" value="1"/>
</dbReference>
<dbReference type="PANTHER" id="PTHR13847">
    <property type="entry name" value="SARCOSINE DEHYDROGENASE-RELATED"/>
    <property type="match status" value="1"/>
</dbReference>
<dbReference type="Proteomes" id="UP000731907">
    <property type="component" value="Unassembled WGS sequence"/>
</dbReference>
<dbReference type="InterPro" id="IPR006076">
    <property type="entry name" value="FAD-dep_OxRdtase"/>
</dbReference>
<feature type="domain" description="FAD dependent oxidoreductase" evidence="2">
    <location>
        <begin position="4"/>
        <end position="358"/>
    </location>
</feature>
<dbReference type="InterPro" id="IPR036188">
    <property type="entry name" value="FAD/NAD-bd_sf"/>
</dbReference>
<dbReference type="SUPFAM" id="SSF51905">
    <property type="entry name" value="FAD/NAD(P)-binding domain"/>
    <property type="match status" value="1"/>
</dbReference>
<evidence type="ECO:0000313" key="4">
    <source>
        <dbReference type="Proteomes" id="UP000731907"/>
    </source>
</evidence>